<dbReference type="PROSITE" id="PS00678">
    <property type="entry name" value="WD_REPEATS_1"/>
    <property type="match status" value="2"/>
</dbReference>
<dbReference type="PANTHER" id="PTHR22840:SF12">
    <property type="entry name" value="WD REPEAT-CONTAINING PROTEIN 36"/>
    <property type="match status" value="1"/>
</dbReference>
<name>A0A3N4L2Z7_9PEZI</name>
<accession>A0A3N4L2Z7</accession>
<dbReference type="Pfam" id="PF04192">
    <property type="entry name" value="Utp21"/>
    <property type="match status" value="1"/>
</dbReference>
<organism evidence="6 7">
    <name type="scientific">Morchella conica CCBAS932</name>
    <dbReference type="NCBI Taxonomy" id="1392247"/>
    <lineage>
        <taxon>Eukaryota</taxon>
        <taxon>Fungi</taxon>
        <taxon>Dikarya</taxon>
        <taxon>Ascomycota</taxon>
        <taxon>Pezizomycotina</taxon>
        <taxon>Pezizomycetes</taxon>
        <taxon>Pezizales</taxon>
        <taxon>Morchellaceae</taxon>
        <taxon>Morchella</taxon>
    </lineage>
</organism>
<dbReference type="SMART" id="SM00320">
    <property type="entry name" value="WD40"/>
    <property type="match status" value="9"/>
</dbReference>
<dbReference type="InParanoid" id="A0A3N4L2Z7"/>
<dbReference type="InterPro" id="IPR007319">
    <property type="entry name" value="WDR36/Utp21_C"/>
</dbReference>
<dbReference type="GO" id="GO:0032040">
    <property type="term" value="C:small-subunit processome"/>
    <property type="evidence" value="ECO:0007669"/>
    <property type="project" value="InterPro"/>
</dbReference>
<dbReference type="GO" id="GO:0006364">
    <property type="term" value="P:rRNA processing"/>
    <property type="evidence" value="ECO:0007669"/>
    <property type="project" value="InterPro"/>
</dbReference>
<dbReference type="STRING" id="1392247.A0A3N4L2Z7"/>
<dbReference type="Gene3D" id="2.130.10.10">
    <property type="entry name" value="YVTN repeat-like/Quinoprotein amine dehydrogenase"/>
    <property type="match status" value="2"/>
</dbReference>
<sequence>MAPNKRQRTSIIAAGGGVVATNTLAASPQTPLHSKILAPFRALGHITSTSAPATPFTLLPLGKTFQITTALSNTLQTYDIRRLNILFVSSPATPGLIRRVIAHKDLVYAAFDDELIRVWIFKRGKKIAELEPVRTLQSGGKRDGRWRELLIFGDWVVGAFDWGLVVWRRTTGEVYTEIEVVGEVTALVHPSTFLNKVVVGKANGSLEIWNVKTSKKIHTILSPLPAPITSSKSAPAITTLVQTPVISILAIGYSTGEIHLHNILTDTPLFTLNSAMPGSIAASSRGKKRVTSISFCTDPAVGAGKTKREGEGGGKILAVGDDDGDVTLWNLKKRKVVGVMRNVHEGPSGSGVIVEWLAGQNVLVTSGGDNSVKEWIFDSPHTTLPRILRSRSGHSQPITSLTFFSPANSHFLLSSSLDRSFWALSLRNDAQSFEFSQGATVKKVTKAAKNNPATASLAGAISGAKAGPITCIATSSGEDGAGSAGRDWEGVVTGHKGERAARCWSFQGKKIGRWVLETRDQGEVKSVAISACGTFALLGSSSGGIDMYNLQSGLHRRRFPEPMTASQAKQIKSQGTALGRFGVAGKGKHTKTVTGLVTDALNRTVISTGLDGKIKFWDFNTGVLLHEINWESFTAITRAKLHRHSDLLAVSCDDLCIRIIDIETRKVVRELWGAAGRISDFCFSNDGRWILGASTDSIIRIWDLPTGHLIDAVRTRSIVTAMAFSGTGEFLATAHVDSVGVDLWTNRTLFRHVPTRHLKDDEIVDLTSPTASGEGGISIIEAAFEDSEKEENSTGVYTTADQLSDKMLTMSLVPRARWQTLLNLDVIRQRNKPKEAPKAPEKAPFFLPSLGDKEGPLAIKGSDTTDELATVQALEAKRSRVIRMSRNAGESEFTHLLIDANGDYTAFLNHFKTLPPSSADLEIRSLQPEELVPFVDSLTQRLRSKRDYELVQTWINVFLKCHSESIVNDVGAESGERGLRAALGEWSIEQKKEASRLAELVGYCAGVGEFLRSGR</sequence>
<dbReference type="PROSITE" id="PS50082">
    <property type="entry name" value="WD_REPEATS_2"/>
    <property type="match status" value="2"/>
</dbReference>
<feature type="domain" description="WDR36/Utp21 N-terminal" evidence="5">
    <location>
        <begin position="67"/>
        <end position="378"/>
    </location>
</feature>
<dbReference type="SUPFAM" id="SSF50998">
    <property type="entry name" value="Quinoprotein alcohol dehydrogenase-like"/>
    <property type="match status" value="1"/>
</dbReference>
<evidence type="ECO:0000256" key="1">
    <source>
        <dbReference type="ARBA" id="ARBA00022574"/>
    </source>
</evidence>
<dbReference type="Pfam" id="PF25168">
    <property type="entry name" value="Beta-prop_WDR36-Utp21_2nd"/>
    <property type="match status" value="1"/>
</dbReference>
<keyword evidence="7" id="KW-1185">Reference proteome</keyword>
<feature type="domain" description="WDR36/Utp21 C-terminal" evidence="4">
    <location>
        <begin position="801"/>
        <end position="1012"/>
    </location>
</feature>
<dbReference type="Pfam" id="PF25171">
    <property type="entry name" value="Beta-prop_WDR36-Utp21_1st"/>
    <property type="match status" value="1"/>
</dbReference>
<evidence type="ECO:0000259" key="4">
    <source>
        <dbReference type="Pfam" id="PF04192"/>
    </source>
</evidence>
<evidence type="ECO:0000313" key="6">
    <source>
        <dbReference type="EMBL" id="RPB17254.1"/>
    </source>
</evidence>
<keyword evidence="2" id="KW-0677">Repeat</keyword>
<dbReference type="Proteomes" id="UP000277580">
    <property type="component" value="Unassembled WGS sequence"/>
</dbReference>
<keyword evidence="1 3" id="KW-0853">WD repeat</keyword>
<protein>
    <submittedName>
        <fullName evidence="6">Utp21-domain-containing protein</fullName>
    </submittedName>
</protein>
<dbReference type="PANTHER" id="PTHR22840">
    <property type="entry name" value="WD REPEAT-CONTAINING PROTEIN 36"/>
    <property type="match status" value="1"/>
</dbReference>
<dbReference type="OrthoDB" id="10250769at2759"/>
<dbReference type="GO" id="GO:0034388">
    <property type="term" value="C:Pwp2p-containing subcomplex of 90S preribosome"/>
    <property type="evidence" value="ECO:0007669"/>
    <property type="project" value="TreeGrafter"/>
</dbReference>
<feature type="repeat" description="WD" evidence="3">
    <location>
        <begin position="671"/>
        <end position="712"/>
    </location>
</feature>
<dbReference type="InterPro" id="IPR019775">
    <property type="entry name" value="WD40_repeat_CS"/>
</dbReference>
<evidence type="ECO:0000313" key="7">
    <source>
        <dbReference type="Proteomes" id="UP000277580"/>
    </source>
</evidence>
<dbReference type="InterPro" id="IPR059157">
    <property type="entry name" value="WDR36-Utp21_N"/>
</dbReference>
<dbReference type="SUPFAM" id="SSF69322">
    <property type="entry name" value="Tricorn protease domain 2"/>
    <property type="match status" value="1"/>
</dbReference>
<reference evidence="6 7" key="1">
    <citation type="journal article" date="2018" name="Nat. Ecol. Evol.">
        <title>Pezizomycetes genomes reveal the molecular basis of ectomycorrhizal truffle lifestyle.</title>
        <authorList>
            <person name="Murat C."/>
            <person name="Payen T."/>
            <person name="Noel B."/>
            <person name="Kuo A."/>
            <person name="Morin E."/>
            <person name="Chen J."/>
            <person name="Kohler A."/>
            <person name="Krizsan K."/>
            <person name="Balestrini R."/>
            <person name="Da Silva C."/>
            <person name="Montanini B."/>
            <person name="Hainaut M."/>
            <person name="Levati E."/>
            <person name="Barry K.W."/>
            <person name="Belfiori B."/>
            <person name="Cichocki N."/>
            <person name="Clum A."/>
            <person name="Dockter R.B."/>
            <person name="Fauchery L."/>
            <person name="Guy J."/>
            <person name="Iotti M."/>
            <person name="Le Tacon F."/>
            <person name="Lindquist E.A."/>
            <person name="Lipzen A."/>
            <person name="Malagnac F."/>
            <person name="Mello A."/>
            <person name="Molinier V."/>
            <person name="Miyauchi S."/>
            <person name="Poulain J."/>
            <person name="Riccioni C."/>
            <person name="Rubini A."/>
            <person name="Sitrit Y."/>
            <person name="Splivallo R."/>
            <person name="Traeger S."/>
            <person name="Wang M."/>
            <person name="Zifcakova L."/>
            <person name="Wipf D."/>
            <person name="Zambonelli A."/>
            <person name="Paolocci F."/>
            <person name="Nowrousian M."/>
            <person name="Ottonello S."/>
            <person name="Baldrian P."/>
            <person name="Spatafora J.W."/>
            <person name="Henrissat B."/>
            <person name="Nagy L.G."/>
            <person name="Aury J.M."/>
            <person name="Wincker P."/>
            <person name="Grigoriev I.V."/>
            <person name="Bonfante P."/>
            <person name="Martin F.M."/>
        </authorList>
    </citation>
    <scope>NUCLEOTIDE SEQUENCE [LARGE SCALE GENOMIC DNA]</scope>
    <source>
        <strain evidence="6 7">CCBAS932</strain>
    </source>
</reference>
<proteinExistence type="predicted"/>
<dbReference type="PROSITE" id="PS50294">
    <property type="entry name" value="WD_REPEATS_REGION"/>
    <property type="match status" value="1"/>
</dbReference>
<dbReference type="InterPro" id="IPR011047">
    <property type="entry name" value="Quinoprotein_ADH-like_sf"/>
</dbReference>
<dbReference type="InterPro" id="IPR015943">
    <property type="entry name" value="WD40/YVTN_repeat-like_dom_sf"/>
</dbReference>
<dbReference type="InterPro" id="IPR001680">
    <property type="entry name" value="WD40_rpt"/>
</dbReference>
<evidence type="ECO:0000256" key="3">
    <source>
        <dbReference type="PROSITE-ProRule" id="PRU00221"/>
    </source>
</evidence>
<evidence type="ECO:0000256" key="2">
    <source>
        <dbReference type="ARBA" id="ARBA00022737"/>
    </source>
</evidence>
<dbReference type="AlphaFoldDB" id="A0A3N4L2Z7"/>
<dbReference type="FunCoup" id="A0A3N4L2Z7">
    <property type="interactions" value="1138"/>
</dbReference>
<dbReference type="EMBL" id="ML119106">
    <property type="protein sequence ID" value="RPB17254.1"/>
    <property type="molecule type" value="Genomic_DNA"/>
</dbReference>
<gene>
    <name evidence="6" type="ORF">P167DRAFT_561572</name>
</gene>
<feature type="repeat" description="WD" evidence="3">
    <location>
        <begin position="586"/>
        <end position="627"/>
    </location>
</feature>
<evidence type="ECO:0000259" key="5">
    <source>
        <dbReference type="Pfam" id="PF25171"/>
    </source>
</evidence>